<evidence type="ECO:0000313" key="2">
    <source>
        <dbReference type="Proteomes" id="UP000017644"/>
    </source>
</evidence>
<name>U5PSJ7_9CAUD</name>
<keyword evidence="2" id="KW-1185">Reference proteome</keyword>
<dbReference type="GeneID" id="17959771"/>
<reference evidence="1 2" key="1">
    <citation type="journal article" date="2013" name="Genome Announc.">
        <title>Complete Genome of Bacillus thuringiensis Myophage BigBertha.</title>
        <authorList>
            <person name="Ting J.H."/>
            <person name="Smyth T.B."/>
            <person name="Chamakura K.R."/>
            <person name="Kuty Everett G.F."/>
        </authorList>
    </citation>
    <scope>NUCLEOTIDE SEQUENCE [LARGE SCALE GENOMIC DNA]</scope>
</reference>
<protein>
    <submittedName>
        <fullName evidence="1">Uncharacterized protein</fullName>
    </submittedName>
</protein>
<gene>
    <name evidence="1" type="ORF">BigBertha_188</name>
</gene>
<dbReference type="EMBL" id="KF669647">
    <property type="protein sequence ID" value="AGY46696.1"/>
    <property type="molecule type" value="Genomic_DNA"/>
</dbReference>
<accession>U5PSJ7</accession>
<dbReference type="KEGG" id="vg:17959771"/>
<dbReference type="RefSeq" id="YP_008771215.1">
    <property type="nucleotide sequence ID" value="NC_022769.1"/>
</dbReference>
<sequence length="82" mass="9342">MERTGWEHYDLQKEMAGASVARLLDMYKREKKKALDSCGEFLKLTGSLTDDGAKEYEDKCKLLVEGTKLIAERLAEKLAEDE</sequence>
<organism evidence="1 2">
    <name type="scientific">Bacillus phage BigBertha</name>
    <dbReference type="NCBI Taxonomy" id="1406781"/>
    <lineage>
        <taxon>Viruses</taxon>
        <taxon>Duplodnaviria</taxon>
        <taxon>Heunggongvirae</taxon>
        <taxon>Uroviricota</taxon>
        <taxon>Caudoviricetes</taxon>
        <taxon>Herelleviridae</taxon>
        <taxon>Bastillevirinae</taxon>
        <taxon>Bequatrovirus</taxon>
        <taxon>Bequatrovirus bigbertha</taxon>
    </lineage>
</organism>
<dbReference type="Proteomes" id="UP000017644">
    <property type="component" value="Segment"/>
</dbReference>
<proteinExistence type="predicted"/>
<evidence type="ECO:0000313" key="1">
    <source>
        <dbReference type="EMBL" id="AGY46696.1"/>
    </source>
</evidence>